<dbReference type="AlphaFoldDB" id="A0A0W0GC72"/>
<proteinExistence type="predicted"/>
<evidence type="ECO:0000313" key="2">
    <source>
        <dbReference type="Proteomes" id="UP000054988"/>
    </source>
</evidence>
<comment type="caution">
    <text evidence="1">The sequence shown here is derived from an EMBL/GenBank/DDBJ whole genome shotgun (WGS) entry which is preliminary data.</text>
</comment>
<dbReference type="EMBL" id="LATX01000473">
    <property type="protein sequence ID" value="KTB46154.1"/>
    <property type="molecule type" value="Genomic_DNA"/>
</dbReference>
<sequence>MQRIDDSDLSRISYTDGWRQKTGSTAHFNFTDHVTNVTDSQAVFRFLGTYVEVHGELRFVAGQHADLQKLVFYD</sequence>
<protein>
    <submittedName>
        <fullName evidence="1">Uncharacterized protein</fullName>
    </submittedName>
</protein>
<reference evidence="1 2" key="1">
    <citation type="submission" date="2015-12" db="EMBL/GenBank/DDBJ databases">
        <title>Draft genome sequence of Moniliophthora roreri, the causal agent of frosty pod rot of cacao.</title>
        <authorList>
            <person name="Aime M.C."/>
            <person name="Diaz-Valderrama J.R."/>
            <person name="Kijpornyongpan T."/>
            <person name="Phillips-Mora W."/>
        </authorList>
    </citation>
    <scope>NUCLEOTIDE SEQUENCE [LARGE SCALE GENOMIC DNA]</scope>
    <source>
        <strain evidence="1 2">MCA 2952</strain>
    </source>
</reference>
<name>A0A0W0GC72_MONRR</name>
<gene>
    <name evidence="1" type="ORF">WG66_1269</name>
</gene>
<accession>A0A0W0GC72</accession>
<dbReference type="Proteomes" id="UP000054988">
    <property type="component" value="Unassembled WGS sequence"/>
</dbReference>
<evidence type="ECO:0000313" key="1">
    <source>
        <dbReference type="EMBL" id="KTB46154.1"/>
    </source>
</evidence>
<organism evidence="1 2">
    <name type="scientific">Moniliophthora roreri</name>
    <name type="common">Frosty pod rot fungus</name>
    <name type="synonym">Monilia roreri</name>
    <dbReference type="NCBI Taxonomy" id="221103"/>
    <lineage>
        <taxon>Eukaryota</taxon>
        <taxon>Fungi</taxon>
        <taxon>Dikarya</taxon>
        <taxon>Basidiomycota</taxon>
        <taxon>Agaricomycotina</taxon>
        <taxon>Agaricomycetes</taxon>
        <taxon>Agaricomycetidae</taxon>
        <taxon>Agaricales</taxon>
        <taxon>Marasmiineae</taxon>
        <taxon>Marasmiaceae</taxon>
        <taxon>Moniliophthora</taxon>
    </lineage>
</organism>